<dbReference type="RefSeq" id="WP_103083291.1">
    <property type="nucleotide sequence ID" value="NZ_CP021850.1"/>
</dbReference>
<keyword evidence="3" id="KW-1185">Reference proteome</keyword>
<evidence type="ECO:0000313" key="2">
    <source>
        <dbReference type="EMBL" id="PNT91945.1"/>
    </source>
</evidence>
<dbReference type="KEGG" id="cthd:CDO33_11485"/>
<dbReference type="EMBL" id="NIOJ01000116">
    <property type="protein sequence ID" value="PNT91945.1"/>
    <property type="molecule type" value="Genomic_DNA"/>
</dbReference>
<comment type="caution">
    <text evidence="2">The sequence shown here is derived from an EMBL/GenBank/DDBJ whole genome shotgun (WGS) entry which is preliminary data.</text>
</comment>
<evidence type="ECO:0000259" key="1">
    <source>
        <dbReference type="Pfam" id="PF20020"/>
    </source>
</evidence>
<dbReference type="KEGG" id="cthd:CDO33_01720"/>
<dbReference type="KEGG" id="cthd:CDO33_04785"/>
<proteinExistence type="predicted"/>
<dbReference type="Proteomes" id="UP000236151">
    <property type="component" value="Unassembled WGS sequence"/>
</dbReference>
<sequence>MIIAYLGRNVKEYRRNCLKFLERLELICPKCGGKTTFHDRYARHVHMGEEIEWINIFRVICSKCGKTHAIIPDFIRPYKHYSACDSELVLRDQEDGIPLEEIETAASISTLRRWVEEFRQRGRQAAGALRAILYRYYGKFVNELEMIETKVFHMIERLLGLLPQIESSHLAIGETNMWLTNHLAGVFV</sequence>
<protein>
    <recommendedName>
        <fullName evidence="1">DUF6431 domain-containing protein</fullName>
    </recommendedName>
</protein>
<dbReference type="AlphaFoldDB" id="A0A2K2EZR5"/>
<dbReference type="KEGG" id="cthd:CDO33_08730"/>
<dbReference type="Pfam" id="PF20020">
    <property type="entry name" value="DUF6431"/>
    <property type="match status" value="1"/>
</dbReference>
<organism evidence="2 3">
    <name type="scientific">Clostridium thermosuccinogenes</name>
    <dbReference type="NCBI Taxonomy" id="84032"/>
    <lineage>
        <taxon>Bacteria</taxon>
        <taxon>Bacillati</taxon>
        <taxon>Bacillota</taxon>
        <taxon>Clostridia</taxon>
        <taxon>Eubacteriales</taxon>
        <taxon>Clostridiaceae</taxon>
        <taxon>Clostridium</taxon>
    </lineage>
</organism>
<dbReference type="InterPro" id="IPR045536">
    <property type="entry name" value="DUF6431"/>
</dbReference>
<evidence type="ECO:0000313" key="3">
    <source>
        <dbReference type="Proteomes" id="UP000236151"/>
    </source>
</evidence>
<feature type="domain" description="DUF6431" evidence="1">
    <location>
        <begin position="28"/>
        <end position="114"/>
    </location>
</feature>
<gene>
    <name evidence="2" type="ORF">CDQ84_18975</name>
</gene>
<name>A0A2K2EZR5_9CLOT</name>
<dbReference type="KEGG" id="cthd:CDO33_07315"/>
<accession>A0A2K2EZR5</accession>
<reference evidence="3" key="1">
    <citation type="submission" date="2017-06" db="EMBL/GenBank/DDBJ databases">
        <title>Investigating the central metabolism of Clostridium thermosuccinogenes.</title>
        <authorList>
            <person name="Koendjbiharie J.G."/>
            <person name="Van Kranenburg R."/>
            <person name="Vriesendorp B."/>
        </authorList>
    </citation>
    <scope>NUCLEOTIDE SEQUENCE [LARGE SCALE GENOMIC DNA]</scope>
    <source>
        <strain evidence="3">DSM 5806</strain>
    </source>
</reference>